<dbReference type="KEGG" id="ccal:113464113"/>
<gene>
    <name evidence="3" type="primary">LOC113464113</name>
</gene>
<organism evidence="2 3">
    <name type="scientific">Ceratina calcarata</name>
    <dbReference type="NCBI Taxonomy" id="156304"/>
    <lineage>
        <taxon>Eukaryota</taxon>
        <taxon>Metazoa</taxon>
        <taxon>Ecdysozoa</taxon>
        <taxon>Arthropoda</taxon>
        <taxon>Hexapoda</taxon>
        <taxon>Insecta</taxon>
        <taxon>Pterygota</taxon>
        <taxon>Neoptera</taxon>
        <taxon>Endopterygota</taxon>
        <taxon>Hymenoptera</taxon>
        <taxon>Apocrita</taxon>
        <taxon>Aculeata</taxon>
        <taxon>Apoidea</taxon>
        <taxon>Anthophila</taxon>
        <taxon>Apidae</taxon>
        <taxon>Ceratina</taxon>
        <taxon>Zadontomerus</taxon>
    </lineage>
</organism>
<dbReference type="RefSeq" id="XP_026667910.1">
    <property type="nucleotide sequence ID" value="XM_026812109.1"/>
</dbReference>
<evidence type="ECO:0000313" key="3">
    <source>
        <dbReference type="RefSeq" id="XP_026667910.1"/>
    </source>
</evidence>
<feature type="region of interest" description="Disordered" evidence="1">
    <location>
        <begin position="127"/>
        <end position="169"/>
    </location>
</feature>
<proteinExistence type="predicted"/>
<feature type="non-terminal residue" evidence="3">
    <location>
        <position position="169"/>
    </location>
</feature>
<feature type="region of interest" description="Disordered" evidence="1">
    <location>
        <begin position="1"/>
        <end position="23"/>
    </location>
</feature>
<evidence type="ECO:0000313" key="2">
    <source>
        <dbReference type="Proteomes" id="UP000694925"/>
    </source>
</evidence>
<dbReference type="Proteomes" id="UP000694925">
    <property type="component" value="Unplaced"/>
</dbReference>
<dbReference type="AlphaFoldDB" id="A0AAJ7W9B9"/>
<protein>
    <submittedName>
        <fullName evidence="3">Uncharacterized protein LOC113464113</fullName>
    </submittedName>
</protein>
<sequence length="169" mass="19308">METMQDSGGLQVDGSKGSAASGLPTLKTVNQLKIVESSDDSAKLLTDIKSEMDPYKELELYLAKVNKKKMSTRKQNKIAKNYMAVKEGLDRFHRSPRRSRLRRRSTYKSAGVFPSYQHCKLKMRQAEARRASLTMGEEEDEKEKERSHIYSAPGEPRTEINTTSPEFRF</sequence>
<keyword evidence="2" id="KW-1185">Reference proteome</keyword>
<accession>A0AAJ7W9B9</accession>
<evidence type="ECO:0000256" key="1">
    <source>
        <dbReference type="SAM" id="MobiDB-lite"/>
    </source>
</evidence>
<name>A0AAJ7W9B9_9HYME</name>
<dbReference type="GeneID" id="113464113"/>
<feature type="compositionally biased region" description="Polar residues" evidence="1">
    <location>
        <begin position="159"/>
        <end position="169"/>
    </location>
</feature>
<reference evidence="3" key="1">
    <citation type="submission" date="2025-08" db="UniProtKB">
        <authorList>
            <consortium name="RefSeq"/>
        </authorList>
    </citation>
    <scope>IDENTIFICATION</scope>
    <source>
        <tissue evidence="3">Whole body</tissue>
    </source>
</reference>